<gene>
    <name evidence="1" type="ORF">NC653_003610</name>
</gene>
<dbReference type="AlphaFoldDB" id="A0AAD6WL05"/>
<evidence type="ECO:0000313" key="2">
    <source>
        <dbReference type="Proteomes" id="UP001164929"/>
    </source>
</evidence>
<dbReference type="EMBL" id="JAQIZT010000001">
    <property type="protein sequence ID" value="KAJ7014034.1"/>
    <property type="molecule type" value="Genomic_DNA"/>
</dbReference>
<keyword evidence="2" id="KW-1185">Reference proteome</keyword>
<name>A0AAD6WL05_9ROSI</name>
<dbReference type="Proteomes" id="UP001164929">
    <property type="component" value="Chromosome 1"/>
</dbReference>
<comment type="caution">
    <text evidence="1">The sequence shown here is derived from an EMBL/GenBank/DDBJ whole genome shotgun (WGS) entry which is preliminary data.</text>
</comment>
<evidence type="ECO:0000313" key="1">
    <source>
        <dbReference type="EMBL" id="KAJ7014034.1"/>
    </source>
</evidence>
<proteinExistence type="predicted"/>
<organism evidence="1 2">
    <name type="scientific">Populus alba x Populus x berolinensis</name>
    <dbReference type="NCBI Taxonomy" id="444605"/>
    <lineage>
        <taxon>Eukaryota</taxon>
        <taxon>Viridiplantae</taxon>
        <taxon>Streptophyta</taxon>
        <taxon>Embryophyta</taxon>
        <taxon>Tracheophyta</taxon>
        <taxon>Spermatophyta</taxon>
        <taxon>Magnoliopsida</taxon>
        <taxon>eudicotyledons</taxon>
        <taxon>Gunneridae</taxon>
        <taxon>Pentapetalae</taxon>
        <taxon>rosids</taxon>
        <taxon>fabids</taxon>
        <taxon>Malpighiales</taxon>
        <taxon>Salicaceae</taxon>
        <taxon>Saliceae</taxon>
        <taxon>Populus</taxon>
    </lineage>
</organism>
<accession>A0AAD6WL05</accession>
<sequence>MESIYGNCSPAWCGDVATCFFWLKCLRLHHQFLLRH</sequence>
<protein>
    <submittedName>
        <fullName evidence="1">Uncharacterized protein</fullName>
    </submittedName>
</protein>
<reference evidence="1 2" key="1">
    <citation type="journal article" date="2023" name="Mol. Ecol. Resour.">
        <title>Chromosome-level genome assembly of a triploid poplar Populus alba 'Berolinensis'.</title>
        <authorList>
            <person name="Chen S."/>
            <person name="Yu Y."/>
            <person name="Wang X."/>
            <person name="Wang S."/>
            <person name="Zhang T."/>
            <person name="Zhou Y."/>
            <person name="He R."/>
            <person name="Meng N."/>
            <person name="Wang Y."/>
            <person name="Liu W."/>
            <person name="Liu Z."/>
            <person name="Liu J."/>
            <person name="Guo Q."/>
            <person name="Huang H."/>
            <person name="Sederoff R.R."/>
            <person name="Wang G."/>
            <person name="Qu G."/>
            <person name="Chen S."/>
        </authorList>
    </citation>
    <scope>NUCLEOTIDE SEQUENCE [LARGE SCALE GENOMIC DNA]</scope>
    <source>
        <strain evidence="1">SC-2020</strain>
    </source>
</reference>